<keyword evidence="4" id="KW-1185">Reference proteome</keyword>
<organism evidence="3 4">
    <name type="scientific">Mortierella isabellina</name>
    <name type="common">Filamentous fungus</name>
    <name type="synonym">Umbelopsis isabellina</name>
    <dbReference type="NCBI Taxonomy" id="91625"/>
    <lineage>
        <taxon>Eukaryota</taxon>
        <taxon>Fungi</taxon>
        <taxon>Fungi incertae sedis</taxon>
        <taxon>Mucoromycota</taxon>
        <taxon>Mucoromycotina</taxon>
        <taxon>Umbelopsidomycetes</taxon>
        <taxon>Umbelopsidales</taxon>
        <taxon>Umbelopsidaceae</taxon>
        <taxon>Umbelopsis</taxon>
    </lineage>
</organism>
<gene>
    <name evidence="3" type="ORF">INT43_004454</name>
</gene>
<evidence type="ECO:0000256" key="2">
    <source>
        <dbReference type="SAM" id="MobiDB-lite"/>
    </source>
</evidence>
<dbReference type="OrthoDB" id="2376398at2759"/>
<feature type="compositionally biased region" description="Polar residues" evidence="2">
    <location>
        <begin position="147"/>
        <end position="167"/>
    </location>
</feature>
<accession>A0A8H7PIA5</accession>
<feature type="region of interest" description="Disordered" evidence="2">
    <location>
        <begin position="121"/>
        <end position="176"/>
    </location>
</feature>
<evidence type="ECO:0000313" key="3">
    <source>
        <dbReference type="EMBL" id="KAG2174431.1"/>
    </source>
</evidence>
<dbReference type="AlphaFoldDB" id="A0A8H7PIA5"/>
<reference evidence="3" key="1">
    <citation type="submission" date="2020-12" db="EMBL/GenBank/DDBJ databases">
        <title>Metabolic potential, ecology and presence of endohyphal bacteria is reflected in genomic diversity of Mucoromycotina.</title>
        <authorList>
            <person name="Muszewska A."/>
            <person name="Okrasinska A."/>
            <person name="Steczkiewicz K."/>
            <person name="Drgas O."/>
            <person name="Orlowska M."/>
            <person name="Perlinska-Lenart U."/>
            <person name="Aleksandrzak-Piekarczyk T."/>
            <person name="Szatraj K."/>
            <person name="Zielenkiewicz U."/>
            <person name="Pilsyk S."/>
            <person name="Malc E."/>
            <person name="Mieczkowski P."/>
            <person name="Kruszewska J.S."/>
            <person name="Biernat P."/>
            <person name="Pawlowska J."/>
        </authorList>
    </citation>
    <scope>NUCLEOTIDE SEQUENCE</scope>
    <source>
        <strain evidence="3">WA0000067209</strain>
    </source>
</reference>
<feature type="coiled-coil region" evidence="1">
    <location>
        <begin position="294"/>
        <end position="328"/>
    </location>
</feature>
<proteinExistence type="predicted"/>
<feature type="region of interest" description="Disordered" evidence="2">
    <location>
        <begin position="85"/>
        <end position="109"/>
    </location>
</feature>
<dbReference type="Proteomes" id="UP000654370">
    <property type="component" value="Unassembled WGS sequence"/>
</dbReference>
<name>A0A8H7PIA5_MORIS</name>
<comment type="caution">
    <text evidence="3">The sequence shown here is derived from an EMBL/GenBank/DDBJ whole genome shotgun (WGS) entry which is preliminary data.</text>
</comment>
<evidence type="ECO:0000256" key="1">
    <source>
        <dbReference type="SAM" id="Coils"/>
    </source>
</evidence>
<evidence type="ECO:0000313" key="4">
    <source>
        <dbReference type="Proteomes" id="UP000654370"/>
    </source>
</evidence>
<sequence>MEFEELSKFLKSGKVAGTNNSSTSLDLNDPPSSYEHFRDAIYQYPSGTQRSWSDYPNSAAIAKRRRPVPGVSRLVQHVRKFRKESSSRLAKQYDDGISSEEEVSDSDKNYKLSSMIESSTDLPFHQNTSTTNQKDLYQPVSGPRISGQPSSALFPGTSGTETSQISGNRPDLLRGIRSKSHVRLKESNPSRIWRRRHTGSPSKASGAALGINFTELNAAEQDIKIEHGDTHLESMTNIKAAMMNFSDLFTSQTVNSSNANEIPPNNLPSEVLVEELIHNLAYLRARMISEEEKIAQSRSEISSYIENLRDLDKDVEKLNSKVAVARVTSIPGMEQQLAEISQRNPDLKRARNVHIRTVKIIDQQNRRMADYPLKLTDLEKIIQAARRREAASMLMDKWGWPLGKSMKNLTMSRRRS</sequence>
<feature type="compositionally biased region" description="Basic and acidic residues" evidence="2">
    <location>
        <begin position="85"/>
        <end position="94"/>
    </location>
</feature>
<protein>
    <submittedName>
        <fullName evidence="3">Uncharacterized protein</fullName>
    </submittedName>
</protein>
<keyword evidence="1" id="KW-0175">Coiled coil</keyword>
<feature type="compositionally biased region" description="Polar residues" evidence="2">
    <location>
        <begin position="121"/>
        <end position="135"/>
    </location>
</feature>
<dbReference type="EMBL" id="JAEPQZ010000013">
    <property type="protein sequence ID" value="KAG2174431.1"/>
    <property type="molecule type" value="Genomic_DNA"/>
</dbReference>